<evidence type="ECO:0000313" key="2">
    <source>
        <dbReference type="Proteomes" id="UP001562425"/>
    </source>
</evidence>
<accession>A0ABD1CAL3</accession>
<comment type="caution">
    <text evidence="1">The sequence shown here is derived from an EMBL/GenBank/DDBJ whole genome shotgun (WGS) entry which is preliminary data.</text>
</comment>
<proteinExistence type="predicted"/>
<reference evidence="1 2" key="1">
    <citation type="submission" date="2024-05" db="EMBL/GenBank/DDBJ databases">
        <title>Culex pipiens pipiens assembly and annotation.</title>
        <authorList>
            <person name="Alout H."/>
            <person name="Durand T."/>
        </authorList>
    </citation>
    <scope>NUCLEOTIDE SEQUENCE [LARGE SCALE GENOMIC DNA]</scope>
    <source>
        <strain evidence="1">HA-2024</strain>
        <tissue evidence="1">Whole body</tissue>
    </source>
</reference>
<gene>
    <name evidence="1" type="ORF">pipiens_005187</name>
</gene>
<evidence type="ECO:0000313" key="1">
    <source>
        <dbReference type="EMBL" id="KAL1373395.1"/>
    </source>
</evidence>
<dbReference type="EMBL" id="JBEHCU010014427">
    <property type="protein sequence ID" value="KAL1373395.1"/>
    <property type="molecule type" value="Genomic_DNA"/>
</dbReference>
<sequence>MKNAKEELISLNLASENAFFPSAQMANLFYKVSPALGVASGSSGLRSDGRRPIARRRRCSFRLGTHKPDVLTCVPTAATHRTTSRCSFGSGLTNVNAYFVPALSRRHRLRESQAVLTCAPTNGEPSQDVADAASGSRPANVNAYFVPCAKWCHRH</sequence>
<dbReference type="Proteomes" id="UP001562425">
    <property type="component" value="Unassembled WGS sequence"/>
</dbReference>
<protein>
    <submittedName>
        <fullName evidence="1">Uncharacterized protein</fullName>
    </submittedName>
</protein>
<keyword evidence="2" id="KW-1185">Reference proteome</keyword>
<dbReference type="AlphaFoldDB" id="A0ABD1CAL3"/>
<name>A0ABD1CAL3_CULPP</name>
<organism evidence="1 2">
    <name type="scientific">Culex pipiens pipiens</name>
    <name type="common">Northern house mosquito</name>
    <dbReference type="NCBI Taxonomy" id="38569"/>
    <lineage>
        <taxon>Eukaryota</taxon>
        <taxon>Metazoa</taxon>
        <taxon>Ecdysozoa</taxon>
        <taxon>Arthropoda</taxon>
        <taxon>Hexapoda</taxon>
        <taxon>Insecta</taxon>
        <taxon>Pterygota</taxon>
        <taxon>Neoptera</taxon>
        <taxon>Endopterygota</taxon>
        <taxon>Diptera</taxon>
        <taxon>Nematocera</taxon>
        <taxon>Culicoidea</taxon>
        <taxon>Culicidae</taxon>
        <taxon>Culicinae</taxon>
        <taxon>Culicini</taxon>
        <taxon>Culex</taxon>
        <taxon>Culex</taxon>
    </lineage>
</organism>